<organism evidence="3 4">
    <name type="scientific">Didymodactylos carnosus</name>
    <dbReference type="NCBI Taxonomy" id="1234261"/>
    <lineage>
        <taxon>Eukaryota</taxon>
        <taxon>Metazoa</taxon>
        <taxon>Spiralia</taxon>
        <taxon>Gnathifera</taxon>
        <taxon>Rotifera</taxon>
        <taxon>Eurotatoria</taxon>
        <taxon>Bdelloidea</taxon>
        <taxon>Philodinida</taxon>
        <taxon>Philodinidae</taxon>
        <taxon>Didymodactylos</taxon>
    </lineage>
</organism>
<name>A0A8S2IVA0_9BILA</name>
<evidence type="ECO:0000313" key="2">
    <source>
        <dbReference type="EMBL" id="CAF1001747.1"/>
    </source>
</evidence>
<proteinExistence type="predicted"/>
<dbReference type="EMBL" id="CAJOBA010006378">
    <property type="protein sequence ID" value="CAF3771102.1"/>
    <property type="molecule type" value="Genomic_DNA"/>
</dbReference>
<accession>A0A8S2IVA0</accession>
<reference evidence="3" key="1">
    <citation type="submission" date="2021-02" db="EMBL/GenBank/DDBJ databases">
        <authorList>
            <person name="Nowell W R."/>
        </authorList>
    </citation>
    <scope>NUCLEOTIDE SEQUENCE</scope>
</reference>
<evidence type="ECO:0000313" key="3">
    <source>
        <dbReference type="EMBL" id="CAF3771102.1"/>
    </source>
</evidence>
<feature type="signal peptide" evidence="1">
    <location>
        <begin position="1"/>
        <end position="17"/>
    </location>
</feature>
<dbReference type="EMBL" id="CAJNOK010006370">
    <property type="protein sequence ID" value="CAF1001747.1"/>
    <property type="molecule type" value="Genomic_DNA"/>
</dbReference>
<evidence type="ECO:0000256" key="1">
    <source>
        <dbReference type="SAM" id="SignalP"/>
    </source>
</evidence>
<protein>
    <submittedName>
        <fullName evidence="3">Uncharacterized protein</fullName>
    </submittedName>
</protein>
<evidence type="ECO:0000313" key="4">
    <source>
        <dbReference type="Proteomes" id="UP000682733"/>
    </source>
</evidence>
<dbReference type="AlphaFoldDB" id="A0A8S2IVA0"/>
<feature type="chain" id="PRO_5036434624" evidence="1">
    <location>
        <begin position="18"/>
        <end position="283"/>
    </location>
</feature>
<keyword evidence="1" id="KW-0732">Signal</keyword>
<dbReference type="Proteomes" id="UP000677228">
    <property type="component" value="Unassembled WGS sequence"/>
</dbReference>
<sequence length="283" mass="30493">MIKTSLLLVFVLDLILADHFNGGTIRWRPENLTATGSPVQIIITQTYSWSASKIYCTNAMITSHSLIDVSSSSYYTPLLTQTLSCTGTCNYGSGGNAQGYNKSTPVIPYCTDTNPVVGTNIGQRSDTELLYVNDDFTVAFTSTSPVSWISLVGLPSYPTWSLSCNIDLNLRPDGYYNTAPVANMMSPLNIQNNVKKTITIPASDANTGDTLKCRWATGSTECGEACPPTSLPAGTVLYPNCTIQITGTVNNGYYALAVMLGDVSKYNPVAIPLFLYSTIIPLL</sequence>
<comment type="caution">
    <text evidence="3">The sequence shown here is derived from an EMBL/GenBank/DDBJ whole genome shotgun (WGS) entry which is preliminary data.</text>
</comment>
<dbReference type="Proteomes" id="UP000682733">
    <property type="component" value="Unassembled WGS sequence"/>
</dbReference>
<gene>
    <name evidence="2" type="ORF">OVA965_LOCUS14594</name>
    <name evidence="3" type="ORF">TMI583_LOCUS14598</name>
</gene>